<name>A0A5N7BUD0_PETAA</name>
<protein>
    <submittedName>
        <fullName evidence="4">Heterokaryon incompatibility protein-domain-containing protein</fullName>
    </submittedName>
</protein>
<evidence type="ECO:0000313" key="4">
    <source>
        <dbReference type="EMBL" id="KAE8385442.1"/>
    </source>
</evidence>
<dbReference type="InterPro" id="IPR058525">
    <property type="entry name" value="DUF8212"/>
</dbReference>
<dbReference type="PANTHER" id="PTHR10622">
    <property type="entry name" value="HET DOMAIN-CONTAINING PROTEIN"/>
    <property type="match status" value="1"/>
</dbReference>
<gene>
    <name evidence="4" type="ORF">BDV23DRAFT_188242</name>
</gene>
<feature type="domain" description="DUF8212" evidence="3">
    <location>
        <begin position="222"/>
        <end position="245"/>
    </location>
</feature>
<evidence type="ECO:0000259" key="2">
    <source>
        <dbReference type="Pfam" id="PF06985"/>
    </source>
</evidence>
<organism evidence="4">
    <name type="scientific">Petromyces alliaceus</name>
    <name type="common">Aspergillus alliaceus</name>
    <dbReference type="NCBI Taxonomy" id="209559"/>
    <lineage>
        <taxon>Eukaryota</taxon>
        <taxon>Fungi</taxon>
        <taxon>Dikarya</taxon>
        <taxon>Ascomycota</taxon>
        <taxon>Pezizomycotina</taxon>
        <taxon>Eurotiomycetes</taxon>
        <taxon>Eurotiomycetidae</taxon>
        <taxon>Eurotiales</taxon>
        <taxon>Aspergillaceae</taxon>
        <taxon>Aspergillus</taxon>
        <taxon>Aspergillus subgen. Circumdati</taxon>
    </lineage>
</organism>
<dbReference type="PANTHER" id="PTHR10622:SF12">
    <property type="entry name" value="HET DOMAIN-CONTAINING PROTEIN"/>
    <property type="match status" value="1"/>
</dbReference>
<sequence>MRLLHTENLSFEEFTNTNLPRYAILSHTWGRDEATFEDLSHPSWNTKEGNGFEKIRRSCRLAQEDRIDYIWIDTCCIDKTSSTELTEAINSMFRWYSASEVCYAYLSDWSPGAEFTELSKCRWFRRGWTLQELIAPRDVRFYDHDWHFRATKLQNASMINSITRIDMDVLRSPKAIATASVANRMSWAADRQTTREEDVAYCLLGVFDVHMPMMYGEGKRAAFVRLQEEIIKQTNDLTLFAWQATPASEPGRLASELCGILAHSPADFSKANDIEPSYDKKFNPEFSMTNKGLRISMPLKLSQEGRSTMMLNCYRKTCPDQQIGIHLEKHGPDLFARIRPHELADKAPRGMDRPSPVYISKEIYSVSRHAFRLQMPLTSRVKRTATYPEDLWDKGHQLHFTDGRETFVGYHHFYVLNGRNQLDVQRTRSFIGCPRVPDHTGQDEFVVVFGITRSERTWARIADRSSNPHVFEAIEKRDMVRLFEEGPRLQETKISLCRYTRGDMVYWESFSIQYRPKQGSLKHHIDIKCEPRCRRRPERIPAVVGAAGVGVVALYTYVATLGLASLCEYLVTI</sequence>
<evidence type="ECO:0000256" key="1">
    <source>
        <dbReference type="SAM" id="Phobius"/>
    </source>
</evidence>
<dbReference type="Pfam" id="PF06985">
    <property type="entry name" value="HET"/>
    <property type="match status" value="1"/>
</dbReference>
<dbReference type="OrthoDB" id="674604at2759"/>
<dbReference type="Proteomes" id="UP000326877">
    <property type="component" value="Unassembled WGS sequence"/>
</dbReference>
<reference evidence="4" key="1">
    <citation type="submission" date="2019-04" db="EMBL/GenBank/DDBJ databases">
        <title>Friends and foes A comparative genomics studyof 23 Aspergillus species from section Flavi.</title>
        <authorList>
            <consortium name="DOE Joint Genome Institute"/>
            <person name="Kjaerbolling I."/>
            <person name="Vesth T."/>
            <person name="Frisvad J.C."/>
            <person name="Nybo J.L."/>
            <person name="Theobald S."/>
            <person name="Kildgaard S."/>
            <person name="Isbrandt T."/>
            <person name="Kuo A."/>
            <person name="Sato A."/>
            <person name="Lyhne E.K."/>
            <person name="Kogle M.E."/>
            <person name="Wiebenga A."/>
            <person name="Kun R.S."/>
            <person name="Lubbers R.J."/>
            <person name="Makela M.R."/>
            <person name="Barry K."/>
            <person name="Chovatia M."/>
            <person name="Clum A."/>
            <person name="Daum C."/>
            <person name="Haridas S."/>
            <person name="He G."/>
            <person name="LaButti K."/>
            <person name="Lipzen A."/>
            <person name="Mondo S."/>
            <person name="Riley R."/>
            <person name="Salamov A."/>
            <person name="Simmons B.A."/>
            <person name="Magnuson J.K."/>
            <person name="Henrissat B."/>
            <person name="Mortensen U.H."/>
            <person name="Larsen T.O."/>
            <person name="Devries R.P."/>
            <person name="Grigoriev I.V."/>
            <person name="Machida M."/>
            <person name="Baker S.E."/>
            <person name="Andersen M.R."/>
        </authorList>
    </citation>
    <scope>NUCLEOTIDE SEQUENCE [LARGE SCALE GENOMIC DNA]</scope>
    <source>
        <strain evidence="4">IBT 14317</strain>
    </source>
</reference>
<keyword evidence="1" id="KW-0812">Transmembrane</keyword>
<dbReference type="Pfam" id="PF26640">
    <property type="entry name" value="DUF8212"/>
    <property type="match status" value="1"/>
</dbReference>
<dbReference type="InterPro" id="IPR010730">
    <property type="entry name" value="HET"/>
</dbReference>
<feature type="domain" description="Heterokaryon incompatibility" evidence="2">
    <location>
        <begin position="22"/>
        <end position="108"/>
    </location>
</feature>
<keyword evidence="1" id="KW-0472">Membrane</keyword>
<dbReference type="AlphaFoldDB" id="A0A5N7BUD0"/>
<feature type="transmembrane region" description="Helical" evidence="1">
    <location>
        <begin position="542"/>
        <end position="571"/>
    </location>
</feature>
<evidence type="ECO:0000259" key="3">
    <source>
        <dbReference type="Pfam" id="PF26640"/>
    </source>
</evidence>
<dbReference type="EMBL" id="ML735335">
    <property type="protein sequence ID" value="KAE8385442.1"/>
    <property type="molecule type" value="Genomic_DNA"/>
</dbReference>
<keyword evidence="1" id="KW-1133">Transmembrane helix</keyword>
<accession>A0A5N7BUD0</accession>
<proteinExistence type="predicted"/>